<name>A0A6C0BSD1_9ZZZZ</name>
<dbReference type="InterPro" id="IPR011009">
    <property type="entry name" value="Kinase-like_dom_sf"/>
</dbReference>
<dbReference type="Pfam" id="PF00069">
    <property type="entry name" value="Pkinase"/>
    <property type="match status" value="1"/>
</dbReference>
<dbReference type="PROSITE" id="PS50011">
    <property type="entry name" value="PROTEIN_KINASE_DOM"/>
    <property type="match status" value="1"/>
</dbReference>
<dbReference type="SUPFAM" id="SSF56112">
    <property type="entry name" value="Protein kinase-like (PK-like)"/>
    <property type="match status" value="1"/>
</dbReference>
<sequence length="333" mass="38898">MPKKKLSKKTKKKKIKSGSKYNSIENIKGDLDFMDLDSKNTIFMNDNKEYRITLAGKFSGGKSGDLVYLIKNNNKKYVMKIFMEKKSANHEIKLHKKNCDIFSKVSMIPKLYSYGEITNIPFHNDKVGIFKYMIMEAIINPTELSDYIRSNCKENKNKNINPYNIGLQLLYYLAMIHKNKVKHCDIHTKNILIIKSDENMNLDFSFLGGNKINVGKYHIKIIDFGISEINKHCERNRRFIGSVLGDINHCKIFNKKDFIHIKKDAFSMFKKTVKKSYKPGYYINEDLYIFVKILRLLGSIDDKIITKSMTDNIQLTVKKNKKDVHKKIFKLMT</sequence>
<proteinExistence type="predicted"/>
<accession>A0A6C0BSD1</accession>
<organism evidence="2">
    <name type="scientific">viral metagenome</name>
    <dbReference type="NCBI Taxonomy" id="1070528"/>
    <lineage>
        <taxon>unclassified sequences</taxon>
        <taxon>metagenomes</taxon>
        <taxon>organismal metagenomes</taxon>
    </lineage>
</organism>
<dbReference type="GO" id="GO:0005524">
    <property type="term" value="F:ATP binding"/>
    <property type="evidence" value="ECO:0007669"/>
    <property type="project" value="InterPro"/>
</dbReference>
<dbReference type="SMART" id="SM00220">
    <property type="entry name" value="S_TKc"/>
    <property type="match status" value="1"/>
</dbReference>
<dbReference type="GO" id="GO:0004672">
    <property type="term" value="F:protein kinase activity"/>
    <property type="evidence" value="ECO:0007669"/>
    <property type="project" value="InterPro"/>
</dbReference>
<dbReference type="InterPro" id="IPR000719">
    <property type="entry name" value="Prot_kinase_dom"/>
</dbReference>
<dbReference type="Gene3D" id="1.10.510.10">
    <property type="entry name" value="Transferase(Phosphotransferase) domain 1"/>
    <property type="match status" value="1"/>
</dbReference>
<reference evidence="2" key="1">
    <citation type="journal article" date="2020" name="Nature">
        <title>Giant virus diversity and host interactions through global metagenomics.</title>
        <authorList>
            <person name="Schulz F."/>
            <person name="Roux S."/>
            <person name="Paez-Espino D."/>
            <person name="Jungbluth S."/>
            <person name="Walsh D.A."/>
            <person name="Denef V.J."/>
            <person name="McMahon K.D."/>
            <person name="Konstantinidis K.T."/>
            <person name="Eloe-Fadrosh E.A."/>
            <person name="Kyrpides N.C."/>
            <person name="Woyke T."/>
        </authorList>
    </citation>
    <scope>NUCLEOTIDE SEQUENCE</scope>
    <source>
        <strain evidence="2">GVMAG-M-3300018428-35</strain>
    </source>
</reference>
<protein>
    <recommendedName>
        <fullName evidence="1">Protein kinase domain-containing protein</fullName>
    </recommendedName>
</protein>
<evidence type="ECO:0000313" key="2">
    <source>
        <dbReference type="EMBL" id="QHS95335.1"/>
    </source>
</evidence>
<dbReference type="EMBL" id="MN739247">
    <property type="protein sequence ID" value="QHS95335.1"/>
    <property type="molecule type" value="Genomic_DNA"/>
</dbReference>
<evidence type="ECO:0000259" key="1">
    <source>
        <dbReference type="PROSITE" id="PS50011"/>
    </source>
</evidence>
<dbReference type="AlphaFoldDB" id="A0A6C0BSD1"/>
<feature type="domain" description="Protein kinase" evidence="1">
    <location>
        <begin position="52"/>
        <end position="333"/>
    </location>
</feature>